<reference evidence="2" key="1">
    <citation type="journal article" date="2019" name="G3 (Bethesda)">
        <title>Genome Assemblies of Two Rare Opportunistic Yeast Pathogens: Diutina rugosa (syn. Candida rugosa) and Trichomonascus ciferrii (syn. Candida ciferrii).</title>
        <authorList>
            <person name="Mixao V."/>
            <person name="Saus E."/>
            <person name="Hansen A.P."/>
            <person name="Lass-Florl C."/>
            <person name="Gabaldon T."/>
        </authorList>
    </citation>
    <scope>NUCLEOTIDE SEQUENCE</scope>
    <source>
        <strain evidence="2">CBS 4856</strain>
    </source>
</reference>
<dbReference type="Proteomes" id="UP000761534">
    <property type="component" value="Unassembled WGS sequence"/>
</dbReference>
<proteinExistence type="predicted"/>
<evidence type="ECO:0000256" key="1">
    <source>
        <dbReference type="SAM" id="MobiDB-lite"/>
    </source>
</evidence>
<evidence type="ECO:0000313" key="2">
    <source>
        <dbReference type="EMBL" id="KAA8909036.1"/>
    </source>
</evidence>
<gene>
    <name evidence="2" type="ORF">TRICI_004656</name>
</gene>
<name>A0A642V582_9ASCO</name>
<comment type="caution">
    <text evidence="2">The sequence shown here is derived from an EMBL/GenBank/DDBJ whole genome shotgun (WGS) entry which is preliminary data.</text>
</comment>
<organism evidence="2 3">
    <name type="scientific">Trichomonascus ciferrii</name>
    <dbReference type="NCBI Taxonomy" id="44093"/>
    <lineage>
        <taxon>Eukaryota</taxon>
        <taxon>Fungi</taxon>
        <taxon>Dikarya</taxon>
        <taxon>Ascomycota</taxon>
        <taxon>Saccharomycotina</taxon>
        <taxon>Dipodascomycetes</taxon>
        <taxon>Dipodascales</taxon>
        <taxon>Trichomonascaceae</taxon>
        <taxon>Trichomonascus</taxon>
        <taxon>Trichomonascus ciferrii complex</taxon>
    </lineage>
</organism>
<dbReference type="VEuPathDB" id="FungiDB:TRICI_004656"/>
<accession>A0A642V582</accession>
<evidence type="ECO:0000313" key="3">
    <source>
        <dbReference type="Proteomes" id="UP000761534"/>
    </source>
</evidence>
<dbReference type="EMBL" id="SWFS01000352">
    <property type="protein sequence ID" value="KAA8909036.1"/>
    <property type="molecule type" value="Genomic_DNA"/>
</dbReference>
<sequence length="90" mass="9865">MNETLWRRYKSGIWNLLVNGNKAGCTPREPRRATGVWGLAPRIFFMLQPPIYLHGVSITRLFVPAELQGTGADPPGPEPIQALPGLGLVS</sequence>
<feature type="region of interest" description="Disordered" evidence="1">
    <location>
        <begin position="69"/>
        <end position="90"/>
    </location>
</feature>
<dbReference type="AlphaFoldDB" id="A0A642V582"/>
<protein>
    <submittedName>
        <fullName evidence="2">Uncharacterized protein</fullName>
    </submittedName>
</protein>
<keyword evidence="3" id="KW-1185">Reference proteome</keyword>